<reference evidence="3" key="1">
    <citation type="submission" date="2018-02" db="EMBL/GenBank/DDBJ databases">
        <authorList>
            <person name="Vasarhelyi B.M."/>
            <person name="Deshmukh S."/>
            <person name="Balint B."/>
            <person name="Kukolya J."/>
        </authorList>
    </citation>
    <scope>NUCLEOTIDE SEQUENCE</scope>
    <source>
        <strain evidence="3">KB22</strain>
    </source>
</reference>
<dbReference type="Proteomes" id="UP000616201">
    <property type="component" value="Unassembled WGS sequence"/>
</dbReference>
<dbReference type="PANTHER" id="PTHR37461">
    <property type="entry name" value="ANTI-SIGMA-K FACTOR RSKA"/>
    <property type="match status" value="1"/>
</dbReference>
<protein>
    <recommendedName>
        <fullName evidence="2">Anti-sigma K factor RskA C-terminal domain-containing protein</fullName>
    </recommendedName>
</protein>
<proteinExistence type="predicted"/>
<dbReference type="Pfam" id="PF10099">
    <property type="entry name" value="RskA_C"/>
    <property type="match status" value="1"/>
</dbReference>
<dbReference type="AlphaFoldDB" id="A0A928YQD7"/>
<dbReference type="GO" id="GO:0005886">
    <property type="term" value="C:plasma membrane"/>
    <property type="evidence" value="ECO:0007669"/>
    <property type="project" value="InterPro"/>
</dbReference>
<feature type="transmembrane region" description="Helical" evidence="1">
    <location>
        <begin position="109"/>
        <end position="127"/>
    </location>
</feature>
<name>A0A928YQD7_9SPHI</name>
<dbReference type="GO" id="GO:0006417">
    <property type="term" value="P:regulation of translation"/>
    <property type="evidence" value="ECO:0007669"/>
    <property type="project" value="TreeGrafter"/>
</dbReference>
<dbReference type="EMBL" id="PRDK01000003">
    <property type="protein sequence ID" value="MBE8712935.1"/>
    <property type="molecule type" value="Genomic_DNA"/>
</dbReference>
<gene>
    <name evidence="3" type="ORF">C4F49_04515</name>
</gene>
<evidence type="ECO:0000256" key="1">
    <source>
        <dbReference type="SAM" id="Phobius"/>
    </source>
</evidence>
<keyword evidence="1" id="KW-0472">Membrane</keyword>
<comment type="caution">
    <text evidence="3">The sequence shown here is derived from an EMBL/GenBank/DDBJ whole genome shotgun (WGS) entry which is preliminary data.</text>
</comment>
<dbReference type="InterPro" id="IPR018764">
    <property type="entry name" value="RskA_C"/>
</dbReference>
<sequence length="270" mass="29747">MNIKEYISSGVIEAYVLGLATEEEASILQCIRKNNSEVEQAILDAQLILEDFSTAQAVAPPVELKDAIWSQLNQQPVDTTTDSSFGFDENEKEAKVVPMTKKTTDWKKLAIAASVLFVASFGTTIYFQNKSKENQTELNALVAENKATAQSLDQLKEKWSLLQNPDLKTITLAGVEQHPDLKAHVFWNTKTSEVYLSSENLPKVPDGMQYQLWAIVDGTPVDAGVFDLTDSEGISKMLKIEKAQAFAITLEKAGGNPTPTLTQLYVMGNI</sequence>
<keyword evidence="1" id="KW-0812">Transmembrane</keyword>
<keyword evidence="1" id="KW-1133">Transmembrane helix</keyword>
<feature type="domain" description="Anti-sigma K factor RskA C-terminal" evidence="2">
    <location>
        <begin position="110"/>
        <end position="260"/>
    </location>
</feature>
<dbReference type="PANTHER" id="PTHR37461:SF1">
    <property type="entry name" value="ANTI-SIGMA-K FACTOR RSKA"/>
    <property type="match status" value="1"/>
</dbReference>
<evidence type="ECO:0000313" key="4">
    <source>
        <dbReference type="Proteomes" id="UP000616201"/>
    </source>
</evidence>
<evidence type="ECO:0000313" key="3">
    <source>
        <dbReference type="EMBL" id="MBE8712935.1"/>
    </source>
</evidence>
<dbReference type="GO" id="GO:0016989">
    <property type="term" value="F:sigma factor antagonist activity"/>
    <property type="evidence" value="ECO:0007669"/>
    <property type="project" value="TreeGrafter"/>
</dbReference>
<evidence type="ECO:0000259" key="2">
    <source>
        <dbReference type="Pfam" id="PF10099"/>
    </source>
</evidence>
<dbReference type="InterPro" id="IPR051474">
    <property type="entry name" value="Anti-sigma-K/W_factor"/>
</dbReference>
<dbReference type="RefSeq" id="WP_196935790.1">
    <property type="nucleotide sequence ID" value="NZ_MU158698.1"/>
</dbReference>
<accession>A0A928YQD7</accession>
<keyword evidence="4" id="KW-1185">Reference proteome</keyword>
<organism evidence="3 4">
    <name type="scientific">Sphingobacterium hungaricum</name>
    <dbReference type="NCBI Taxonomy" id="2082723"/>
    <lineage>
        <taxon>Bacteria</taxon>
        <taxon>Pseudomonadati</taxon>
        <taxon>Bacteroidota</taxon>
        <taxon>Sphingobacteriia</taxon>
        <taxon>Sphingobacteriales</taxon>
        <taxon>Sphingobacteriaceae</taxon>
        <taxon>Sphingobacterium</taxon>
    </lineage>
</organism>